<dbReference type="InterPro" id="IPR012337">
    <property type="entry name" value="RNaseH-like_sf"/>
</dbReference>
<gene>
    <name evidence="1" type="ORF">C8Q71DRAFT_715432</name>
</gene>
<proteinExistence type="predicted"/>
<evidence type="ECO:0000313" key="1">
    <source>
        <dbReference type="EMBL" id="KAH9831451.1"/>
    </source>
</evidence>
<accession>A0ABQ8K3P0</accession>
<dbReference type="EMBL" id="JADCUA010000026">
    <property type="protein sequence ID" value="KAH9831451.1"/>
    <property type="molecule type" value="Genomic_DNA"/>
</dbReference>
<dbReference type="Proteomes" id="UP000814176">
    <property type="component" value="Unassembled WGS sequence"/>
</dbReference>
<organism evidence="1 2">
    <name type="scientific">Rhodofomes roseus</name>
    <dbReference type="NCBI Taxonomy" id="34475"/>
    <lineage>
        <taxon>Eukaryota</taxon>
        <taxon>Fungi</taxon>
        <taxon>Dikarya</taxon>
        <taxon>Basidiomycota</taxon>
        <taxon>Agaricomycotina</taxon>
        <taxon>Agaricomycetes</taxon>
        <taxon>Polyporales</taxon>
        <taxon>Rhodofomes</taxon>
    </lineage>
</organism>
<dbReference type="SUPFAM" id="SSF53098">
    <property type="entry name" value="Ribonuclease H-like"/>
    <property type="match status" value="1"/>
</dbReference>
<sequence>LIVGDYFDDEETYSWFTICAEQANEVIVWLRSRTFLLALLREIQENNGKTPLSVILAALTRWTTHYLSYKRLLDLHTALRILKDHPNLHNSGTRDSLRKTDEMVEIIDSPVFWHNLARYVLIQILNRNHLEPLAIASMITQANHCRLDQVLLTFAWLYLHYKGLHDLADATVRSNVLRSIELRWGKCDQDVFIAAVILNPYHRAAPFKPSATTSRASLVLLLVRLYKRFYKCDRVPVEFQLEVEEYLLGTGRFSQMKDYAQLVIDTSIERVSCTARPLAFLFRVILIFPAG</sequence>
<evidence type="ECO:0000313" key="2">
    <source>
        <dbReference type="Proteomes" id="UP000814176"/>
    </source>
</evidence>
<feature type="non-terminal residue" evidence="1">
    <location>
        <position position="1"/>
    </location>
</feature>
<dbReference type="RefSeq" id="XP_047774578.1">
    <property type="nucleotide sequence ID" value="XM_047921043.1"/>
</dbReference>
<protein>
    <submittedName>
        <fullName evidence="1">Uncharacterized protein</fullName>
    </submittedName>
</protein>
<dbReference type="GeneID" id="72001775"/>
<comment type="caution">
    <text evidence="1">The sequence shown here is derived from an EMBL/GenBank/DDBJ whole genome shotgun (WGS) entry which is preliminary data.</text>
</comment>
<keyword evidence="2" id="KW-1185">Reference proteome</keyword>
<reference evidence="1 2" key="1">
    <citation type="journal article" date="2021" name="Environ. Microbiol.">
        <title>Gene family expansions and transcriptome signatures uncover fungal adaptations to wood decay.</title>
        <authorList>
            <person name="Hage H."/>
            <person name="Miyauchi S."/>
            <person name="Viragh M."/>
            <person name="Drula E."/>
            <person name="Min B."/>
            <person name="Chaduli D."/>
            <person name="Navarro D."/>
            <person name="Favel A."/>
            <person name="Norest M."/>
            <person name="Lesage-Meessen L."/>
            <person name="Balint B."/>
            <person name="Merenyi Z."/>
            <person name="de Eugenio L."/>
            <person name="Morin E."/>
            <person name="Martinez A.T."/>
            <person name="Baldrian P."/>
            <person name="Stursova M."/>
            <person name="Martinez M.J."/>
            <person name="Novotny C."/>
            <person name="Magnuson J.K."/>
            <person name="Spatafora J.W."/>
            <person name="Maurice S."/>
            <person name="Pangilinan J."/>
            <person name="Andreopoulos W."/>
            <person name="LaButti K."/>
            <person name="Hundley H."/>
            <person name="Na H."/>
            <person name="Kuo A."/>
            <person name="Barry K."/>
            <person name="Lipzen A."/>
            <person name="Henrissat B."/>
            <person name="Riley R."/>
            <person name="Ahrendt S."/>
            <person name="Nagy L.G."/>
            <person name="Grigoriev I.V."/>
            <person name="Martin F."/>
            <person name="Rosso M.N."/>
        </authorList>
    </citation>
    <scope>NUCLEOTIDE SEQUENCE [LARGE SCALE GENOMIC DNA]</scope>
    <source>
        <strain evidence="1 2">CIRM-BRFM 1785</strain>
    </source>
</reference>
<name>A0ABQ8K3P0_9APHY</name>